<feature type="compositionally biased region" description="Polar residues" evidence="1">
    <location>
        <begin position="30"/>
        <end position="41"/>
    </location>
</feature>
<dbReference type="EMBL" id="CP059491">
    <property type="protein sequence ID" value="QMT02836.1"/>
    <property type="molecule type" value="Genomic_DNA"/>
</dbReference>
<dbReference type="InterPro" id="IPR025241">
    <property type="entry name" value="DUF4190"/>
</dbReference>
<evidence type="ECO:0000256" key="1">
    <source>
        <dbReference type="SAM" id="MobiDB-lite"/>
    </source>
</evidence>
<dbReference type="AlphaFoldDB" id="A0A7D7LZX4"/>
<feature type="compositionally biased region" description="Polar residues" evidence="1">
    <location>
        <begin position="68"/>
        <end position="104"/>
    </location>
</feature>
<keyword evidence="2" id="KW-1133">Transmembrane helix</keyword>
<reference evidence="5" key="1">
    <citation type="submission" date="2020-07" db="EMBL/GenBank/DDBJ databases">
        <title>novel species isolated from the respiratory tract of Marmot.</title>
        <authorList>
            <person name="Zhang G."/>
        </authorList>
    </citation>
    <scope>NUCLEOTIDE SEQUENCE [LARGE SCALE GENOMIC DNA]</scope>
    <source>
        <strain evidence="5">686</strain>
    </source>
</reference>
<feature type="transmembrane region" description="Helical" evidence="2">
    <location>
        <begin position="186"/>
        <end position="216"/>
    </location>
</feature>
<organism evidence="4 5">
    <name type="scientific">Gordonia jinghuaiqii</name>
    <dbReference type="NCBI Taxonomy" id="2758710"/>
    <lineage>
        <taxon>Bacteria</taxon>
        <taxon>Bacillati</taxon>
        <taxon>Actinomycetota</taxon>
        <taxon>Actinomycetes</taxon>
        <taxon>Mycobacteriales</taxon>
        <taxon>Gordoniaceae</taxon>
        <taxon>Gordonia</taxon>
    </lineage>
</organism>
<dbReference type="Proteomes" id="UP000515663">
    <property type="component" value="Chromosome"/>
</dbReference>
<gene>
    <name evidence="4" type="ORF">H1R19_06825</name>
</gene>
<keyword evidence="2" id="KW-0472">Membrane</keyword>
<accession>A0A7D7LZX4</accession>
<feature type="transmembrane region" description="Helical" evidence="2">
    <location>
        <begin position="237"/>
        <end position="261"/>
    </location>
</feature>
<evidence type="ECO:0000313" key="4">
    <source>
        <dbReference type="EMBL" id="QMT02836.1"/>
    </source>
</evidence>
<evidence type="ECO:0000259" key="3">
    <source>
        <dbReference type="Pfam" id="PF13828"/>
    </source>
</evidence>
<protein>
    <submittedName>
        <fullName evidence="4">DUF4190 domain-containing protein</fullName>
    </submittedName>
</protein>
<dbReference type="Pfam" id="PF13828">
    <property type="entry name" value="DUF4190"/>
    <property type="match status" value="1"/>
</dbReference>
<sequence length="269" mass="27499">MSYPPGQGSGQGQDDWGTVPNSGAAEGSRPNLNKGDQSSGQAPDEYAPTQFGPSHQGGPSSDPYGQNPYGQSPYGQSPYGQSPYGQDQYGQNPYGQDQYGQNPYGSQPGGQGFGAAPGQDPYGQPPVTPPGAQYGQVNDPYQAPAYGSAYGSATPYGAAQYGGYGYGTPAAQSTNGKAIAAMVCGIVGVISLVACFFFSFFLSIPIGIAAVVLGFLSRRDIEQSNGTQTGAGMGLTGIITGALSILGGVVWVVLFIIVLAAGGTDSYYY</sequence>
<feature type="region of interest" description="Disordered" evidence="1">
    <location>
        <begin position="1"/>
        <end position="138"/>
    </location>
</feature>
<keyword evidence="5" id="KW-1185">Reference proteome</keyword>
<name>A0A7D7LZX4_9ACTN</name>
<proteinExistence type="predicted"/>
<dbReference type="RefSeq" id="WP_219851048.1">
    <property type="nucleotide sequence ID" value="NZ_CP059491.1"/>
</dbReference>
<feature type="domain" description="DUF4190" evidence="3">
    <location>
        <begin position="178"/>
        <end position="250"/>
    </location>
</feature>
<dbReference type="KEGG" id="gji:H1R19_06825"/>
<keyword evidence="2" id="KW-0812">Transmembrane</keyword>
<evidence type="ECO:0000313" key="5">
    <source>
        <dbReference type="Proteomes" id="UP000515663"/>
    </source>
</evidence>
<evidence type="ECO:0000256" key="2">
    <source>
        <dbReference type="SAM" id="Phobius"/>
    </source>
</evidence>